<dbReference type="InterPro" id="IPR000467">
    <property type="entry name" value="G_patch_dom"/>
</dbReference>
<evidence type="ECO:0000256" key="1">
    <source>
        <dbReference type="SAM" id="MobiDB-lite"/>
    </source>
</evidence>
<sequence length="647" mass="71039">MSQKRSRREYEADLRKQEAPFVVYGTPLPPLDYNARDDGSYMPVWKQEVTDDRGRKRLHGAFTGGFSAGYFNTVGSKEGWAPSTFVSSRSNRAKAVQNSRQQRAEDFMDEEDLEEQEETRQISTTDGFAGFGTAEDPGARDMLDDLFKPTEDTMGEKLLNKMGWKKGQGIGPRTRRSVDPRDENSEVREFPPEDSPMLAFSHKNDMRGLGFGNDDGNLPTAPFGAMAKHVAERQDSTDDDDGRPGLSFMARPKTKLNPSTRSGIGVGSLNDTGSDEEDPYEMGPKVSYNRVMGGDKKKEKKIKASSTTANPLLKTKPVFISKSKQLPSILTSLRKCHDGKLPLTGFVLADELDSFSAMSLSDDRYKPPEVPDDWQPSELPQESDGARQGPLPTTAERAAQQTQTADSRRAALGEQPLPGKSVFDYLSSAARTRLATATGNQTLPPALDERPPYPTTTTSSSSNLHQPTPITPHLDPTTALTALNRLRKHKSPPYADDLSKQGRYKDFLRYSSEPASTQRIPPLRAPHHKFNDDAHTAELAEFVATADLFKPATGFLASRFTSASASPATTRTASGADPIDGGEVDREAETGTADLLSRPHAKPSDPAEEAARMGMFGIATRTSKSWMPSRLVCKRFGVEIPVSWNEE</sequence>
<feature type="compositionally biased region" description="Polar residues" evidence="1">
    <location>
        <begin position="92"/>
        <end position="101"/>
    </location>
</feature>
<dbReference type="Proteomes" id="UP001345013">
    <property type="component" value="Unassembled WGS sequence"/>
</dbReference>
<dbReference type="PANTHER" id="PTHR13384:SF19">
    <property type="entry name" value="G PATCH DOMAIN-CONTAINING PROTEIN 1"/>
    <property type="match status" value="1"/>
</dbReference>
<keyword evidence="4" id="KW-1185">Reference proteome</keyword>
<feature type="compositionally biased region" description="Low complexity" evidence="1">
    <location>
        <begin position="562"/>
        <end position="574"/>
    </location>
</feature>
<reference evidence="3 4" key="1">
    <citation type="submission" date="2023-08" db="EMBL/GenBank/DDBJ databases">
        <title>Black Yeasts Isolated from many extreme environments.</title>
        <authorList>
            <person name="Coleine C."/>
            <person name="Stajich J.E."/>
            <person name="Selbmann L."/>
        </authorList>
    </citation>
    <scope>NUCLEOTIDE SEQUENCE [LARGE SCALE GENOMIC DNA]</scope>
    <source>
        <strain evidence="3 4">CCFEE 5885</strain>
    </source>
</reference>
<feature type="region of interest" description="Disordered" evidence="1">
    <location>
        <begin position="159"/>
        <end position="202"/>
    </location>
</feature>
<dbReference type="Pfam" id="PF07713">
    <property type="entry name" value="DUF1604"/>
    <property type="match status" value="1"/>
</dbReference>
<feature type="compositionally biased region" description="Low complexity" evidence="1">
    <location>
        <begin position="393"/>
        <end position="405"/>
    </location>
</feature>
<feature type="compositionally biased region" description="Acidic residues" evidence="1">
    <location>
        <begin position="107"/>
        <end position="117"/>
    </location>
</feature>
<feature type="region of interest" description="Disordered" evidence="1">
    <location>
        <begin position="562"/>
        <end position="609"/>
    </location>
</feature>
<protein>
    <recommendedName>
        <fullName evidence="2">G-patch domain-containing protein</fullName>
    </recommendedName>
</protein>
<dbReference type="Pfam" id="PF01585">
    <property type="entry name" value="G-patch"/>
    <property type="match status" value="1"/>
</dbReference>
<comment type="caution">
    <text evidence="3">The sequence shown here is derived from an EMBL/GenBank/DDBJ whole genome shotgun (WGS) entry which is preliminary data.</text>
</comment>
<feature type="compositionally biased region" description="Basic and acidic residues" evidence="1">
    <location>
        <begin position="176"/>
        <end position="191"/>
    </location>
</feature>
<dbReference type="Pfam" id="PF26093">
    <property type="entry name" value="HTH_TGH"/>
    <property type="match status" value="1"/>
</dbReference>
<dbReference type="PANTHER" id="PTHR13384">
    <property type="entry name" value="G PATCH DOMAIN-CONTAINING PROTEIN 1"/>
    <property type="match status" value="1"/>
</dbReference>
<name>A0ABR0K512_9EURO</name>
<feature type="domain" description="G-patch" evidence="2">
    <location>
        <begin position="151"/>
        <end position="214"/>
    </location>
</feature>
<dbReference type="SMART" id="SM00443">
    <property type="entry name" value="G_patch"/>
    <property type="match status" value="1"/>
</dbReference>
<feature type="region of interest" description="Disordered" evidence="1">
    <location>
        <begin position="436"/>
        <end position="476"/>
    </location>
</feature>
<evidence type="ECO:0000313" key="4">
    <source>
        <dbReference type="Proteomes" id="UP001345013"/>
    </source>
</evidence>
<dbReference type="EMBL" id="JAVRRG010000096">
    <property type="protein sequence ID" value="KAK5086283.1"/>
    <property type="molecule type" value="Genomic_DNA"/>
</dbReference>
<proteinExistence type="predicted"/>
<gene>
    <name evidence="3" type="ORF">LTR24_006928</name>
</gene>
<feature type="region of interest" description="Disordered" evidence="1">
    <location>
        <begin position="92"/>
        <end position="146"/>
    </location>
</feature>
<dbReference type="PROSITE" id="PS50174">
    <property type="entry name" value="G_PATCH"/>
    <property type="match status" value="1"/>
</dbReference>
<evidence type="ECO:0000313" key="3">
    <source>
        <dbReference type="EMBL" id="KAK5086283.1"/>
    </source>
</evidence>
<organism evidence="3 4">
    <name type="scientific">Lithohypha guttulata</name>
    <dbReference type="NCBI Taxonomy" id="1690604"/>
    <lineage>
        <taxon>Eukaryota</taxon>
        <taxon>Fungi</taxon>
        <taxon>Dikarya</taxon>
        <taxon>Ascomycota</taxon>
        <taxon>Pezizomycotina</taxon>
        <taxon>Eurotiomycetes</taxon>
        <taxon>Chaetothyriomycetidae</taxon>
        <taxon>Chaetothyriales</taxon>
        <taxon>Trichomeriaceae</taxon>
        <taxon>Lithohypha</taxon>
    </lineage>
</organism>
<feature type="compositionally biased region" description="Basic and acidic residues" evidence="1">
    <location>
        <begin position="137"/>
        <end position="146"/>
    </location>
</feature>
<feature type="region of interest" description="Disordered" evidence="1">
    <location>
        <begin position="228"/>
        <end position="308"/>
    </location>
</feature>
<feature type="region of interest" description="Disordered" evidence="1">
    <location>
        <begin position="360"/>
        <end position="419"/>
    </location>
</feature>
<dbReference type="InterPro" id="IPR011666">
    <property type="entry name" value="DUF1604"/>
</dbReference>
<accession>A0ABR0K512</accession>
<evidence type="ECO:0000259" key="2">
    <source>
        <dbReference type="PROSITE" id="PS50174"/>
    </source>
</evidence>